<dbReference type="RefSeq" id="YP_004732810.1">
    <property type="nucleotide sequence ID" value="NC_015780.1"/>
</dbReference>
<organism evidence="1 2">
    <name type="scientific">Wiseana iridescent virus</name>
    <name type="common">WIV</name>
    <name type="synonym">Insect iridescent virus type 9</name>
    <dbReference type="NCBI Taxonomy" id="68347"/>
    <lineage>
        <taxon>Viruses</taxon>
        <taxon>Varidnaviria</taxon>
        <taxon>Bamfordvirae</taxon>
        <taxon>Nucleocytoviricota</taxon>
        <taxon>Megaviricetes</taxon>
        <taxon>Pimascovirales</taxon>
        <taxon>Pimascovirales incertae sedis</taxon>
        <taxon>Iridoviridae</taxon>
        <taxon>Betairidovirinae</taxon>
        <taxon>Chloriridovirus</taxon>
        <taxon>Chloriridovirus wiseana1</taxon>
        <taxon>Invertebrate iridescent virus 9</taxon>
    </lineage>
</organism>
<organismHost>
    <name type="scientific">Wiseana cervinata</name>
    <dbReference type="NCBI Taxonomy" id="107013"/>
</organismHost>
<dbReference type="Proteomes" id="UP000112896">
    <property type="component" value="Segment"/>
</dbReference>
<evidence type="ECO:0000313" key="2">
    <source>
        <dbReference type="Proteomes" id="UP000112896"/>
    </source>
</evidence>
<proteinExistence type="predicted"/>
<dbReference type="KEGG" id="vg:10963749"/>
<protein>
    <submittedName>
        <fullName evidence="1">Uncharacterized protein</fullName>
    </submittedName>
</protein>
<name>G0T553_IRV9</name>
<dbReference type="GeneID" id="10963749"/>
<accession>G0T553</accession>
<dbReference type="EMBL" id="GQ918152">
    <property type="protein sequence ID" value="ADO00370.1"/>
    <property type="molecule type" value="Genomic_DNA"/>
</dbReference>
<evidence type="ECO:0000313" key="1">
    <source>
        <dbReference type="EMBL" id="ADO00370.1"/>
    </source>
</evidence>
<reference evidence="1 2" key="1">
    <citation type="journal article" date="2011" name="J. Virol.">
        <title>Genomic and proteomic analysis of invertebrate iridovirus type 9.</title>
        <authorList>
            <person name="Wong C.K."/>
            <person name="Young V.L."/>
            <person name="Kleffmann T."/>
            <person name="Ward V.K."/>
        </authorList>
    </citation>
    <scope>NUCLEOTIDE SEQUENCE [LARGE SCALE GENOMIC DNA]</scope>
</reference>
<keyword evidence="2" id="KW-1185">Reference proteome</keyword>
<sequence>MQQLILPLAILLIVVLYYTFKPVRAKASILKDLTSLKTHTVNMLNKTLKVDTTKLIDFHIPDVHCDGLIDRILSPDELVGLAHTNVNLYNKLVACGYTRTVGLLHGFALWSSESKTKDIKSFKYFTDCINHIEWKDPSLFVDFHSSKSKIGKCIV</sequence>